<evidence type="ECO:0000256" key="1">
    <source>
        <dbReference type="SAM" id="MobiDB-lite"/>
    </source>
</evidence>
<feature type="compositionally biased region" description="Polar residues" evidence="1">
    <location>
        <begin position="69"/>
        <end position="83"/>
    </location>
</feature>
<proteinExistence type="predicted"/>
<name>A0A9W8WD36_9HYPO</name>
<organism evidence="2 3">
    <name type="scientific">Fusarium piperis</name>
    <dbReference type="NCBI Taxonomy" id="1435070"/>
    <lineage>
        <taxon>Eukaryota</taxon>
        <taxon>Fungi</taxon>
        <taxon>Dikarya</taxon>
        <taxon>Ascomycota</taxon>
        <taxon>Pezizomycotina</taxon>
        <taxon>Sordariomycetes</taxon>
        <taxon>Hypocreomycetidae</taxon>
        <taxon>Hypocreales</taxon>
        <taxon>Nectriaceae</taxon>
        <taxon>Fusarium</taxon>
        <taxon>Fusarium solani species complex</taxon>
    </lineage>
</organism>
<dbReference type="OrthoDB" id="116380at2759"/>
<keyword evidence="3" id="KW-1185">Reference proteome</keyword>
<gene>
    <name evidence="2" type="ORF">N0V84_005725</name>
</gene>
<reference evidence="2" key="1">
    <citation type="submission" date="2022-10" db="EMBL/GenBank/DDBJ databases">
        <title>Tapping the CABI collections for fungal endophytes: first genome assemblies for Collariella, Neodidymelliopsis, Ascochyta clinopodiicola, Didymella pomorum, Didymosphaeria variabile, Neocosmospora piperis and Neocucurbitaria cava.</title>
        <authorList>
            <person name="Hill R."/>
        </authorList>
    </citation>
    <scope>NUCLEOTIDE SEQUENCE</scope>
    <source>
        <strain evidence="2">IMI 366586</strain>
    </source>
</reference>
<dbReference type="EMBL" id="JAPEUR010000105">
    <property type="protein sequence ID" value="KAJ4320661.1"/>
    <property type="molecule type" value="Genomic_DNA"/>
</dbReference>
<protein>
    <submittedName>
        <fullName evidence="2">Uncharacterized protein</fullName>
    </submittedName>
</protein>
<sequence>MMGWTIEIRPIQLKFPKSPQSSEERLRTDRDIPVLHHYQNAHSFIPMTFLESLYDKLTNGIGTDLDTEVGQSTSPGRGQTSLPEPTPLKENLLHQLQCFGSGLIDDCLAPPNSHIDTIPGVLHTFNSPANLTSGAKNVLETTSKIDFAKHGHTFTPLALLDQVHPNHNSFIGSPAPPPSLPVSGIFIPQNRRRLNPVLHQIPSSYRSVVSEAKNPPSFNVGYRRQPLSKLALALLVSLHTSPVIAAAWAPVRALRIASGVTASSTAAAVIPLRTIDGVPSWAWISWVSPNLQSEGLS</sequence>
<evidence type="ECO:0000313" key="2">
    <source>
        <dbReference type="EMBL" id="KAJ4320661.1"/>
    </source>
</evidence>
<feature type="region of interest" description="Disordered" evidence="1">
    <location>
        <begin position="65"/>
        <end position="86"/>
    </location>
</feature>
<accession>A0A9W8WD36</accession>
<evidence type="ECO:0000313" key="3">
    <source>
        <dbReference type="Proteomes" id="UP001140502"/>
    </source>
</evidence>
<dbReference type="Proteomes" id="UP001140502">
    <property type="component" value="Unassembled WGS sequence"/>
</dbReference>
<dbReference type="AlphaFoldDB" id="A0A9W8WD36"/>
<comment type="caution">
    <text evidence="2">The sequence shown here is derived from an EMBL/GenBank/DDBJ whole genome shotgun (WGS) entry which is preliminary data.</text>
</comment>